<reference evidence="1" key="1">
    <citation type="journal article" date="2018" name="Nat. Genet.">
        <title>Extensive intraspecific gene order and gene structural variations between Mo17 and other maize genomes.</title>
        <authorList>
            <person name="Sun S."/>
            <person name="Zhou Y."/>
            <person name="Chen J."/>
            <person name="Shi J."/>
            <person name="Zhao H."/>
            <person name="Zhao H."/>
            <person name="Song W."/>
            <person name="Zhang M."/>
            <person name="Cui Y."/>
            <person name="Dong X."/>
            <person name="Liu H."/>
            <person name="Ma X."/>
            <person name="Jiao Y."/>
            <person name="Wang B."/>
            <person name="Wei X."/>
            <person name="Stein J.C."/>
            <person name="Glaubitz J.C."/>
            <person name="Lu F."/>
            <person name="Yu G."/>
            <person name="Liang C."/>
            <person name="Fengler K."/>
            <person name="Li B."/>
            <person name="Rafalski A."/>
            <person name="Schnable P.S."/>
            <person name="Ware D.H."/>
            <person name="Buckler E.S."/>
            <person name="Lai J."/>
        </authorList>
    </citation>
    <scope>NUCLEOTIDE SEQUENCE [LARGE SCALE GENOMIC DNA]</scope>
    <source>
        <tissue evidence="1">Seedling</tissue>
    </source>
</reference>
<organism evidence="1">
    <name type="scientific">Zea mays</name>
    <name type="common">Maize</name>
    <dbReference type="NCBI Taxonomy" id="4577"/>
    <lineage>
        <taxon>Eukaryota</taxon>
        <taxon>Viridiplantae</taxon>
        <taxon>Streptophyta</taxon>
        <taxon>Embryophyta</taxon>
        <taxon>Tracheophyta</taxon>
        <taxon>Spermatophyta</taxon>
        <taxon>Magnoliopsida</taxon>
        <taxon>Liliopsida</taxon>
        <taxon>Poales</taxon>
        <taxon>Poaceae</taxon>
        <taxon>PACMAD clade</taxon>
        <taxon>Panicoideae</taxon>
        <taxon>Andropogonodae</taxon>
        <taxon>Andropogoneae</taxon>
        <taxon>Tripsacinae</taxon>
        <taxon>Zea</taxon>
    </lineage>
</organism>
<sequence>TIYSPLVYF</sequence>
<gene>
    <name evidence="1" type="ORF">Zm00014a_027458</name>
</gene>
<dbReference type="EMBL" id="NCVQ01000009">
    <property type="protein sequence ID" value="PWZ11754.1"/>
    <property type="molecule type" value="Genomic_DNA"/>
</dbReference>
<proteinExistence type="predicted"/>
<feature type="non-terminal residue" evidence="1">
    <location>
        <position position="1"/>
    </location>
</feature>
<name>A0A3L6DSQ7_MAIZE</name>
<evidence type="ECO:0000313" key="1">
    <source>
        <dbReference type="EMBL" id="PWZ11754.1"/>
    </source>
</evidence>
<protein>
    <submittedName>
        <fullName evidence="1">Uncharacterized protein</fullName>
    </submittedName>
</protein>
<comment type="caution">
    <text evidence="1">The sequence shown here is derived from an EMBL/GenBank/DDBJ whole genome shotgun (WGS) entry which is preliminary data.</text>
</comment>
<accession>A0A3L6DSQ7</accession>
<dbReference type="Proteomes" id="UP000251960">
    <property type="component" value="Chromosome 8"/>
</dbReference>